<sequence length="240" mass="28173">MSGQVNLKVSVLAVIIYSMNFLLTPTSSAAIKKENLIDIPENFKMDYSIFCNYTEFSAAFLGPGYSQYFFSKNIYEVKGSRINKFSRNDLFPHCPYYVDAMVYSETTKKAYIFKGHEVFIYLYQNMKFHFLKRKIFGRGFPNIPEAAFTYKGNIYILKDKFLYLWSEERNTLVTDHVFPISALWKNIPSEIDAVFESRNSNYIYFWKWNMRHMVYYQVDNSQGGVIKSGSFKSFFGFCSV</sequence>
<dbReference type="InterPro" id="IPR036375">
    <property type="entry name" value="Hemopexin-like_dom_sf"/>
</dbReference>
<accession>A0A6P7SXZ7</accession>
<gene>
    <name evidence="3" type="primary">LOC115217473</name>
</gene>
<keyword evidence="2" id="KW-1185">Reference proteome</keyword>
<evidence type="ECO:0000313" key="3">
    <source>
        <dbReference type="RefSeq" id="XP_029643040.1"/>
    </source>
</evidence>
<reference evidence="3" key="1">
    <citation type="submission" date="2025-08" db="UniProtKB">
        <authorList>
            <consortium name="RefSeq"/>
        </authorList>
    </citation>
    <scope>IDENTIFICATION</scope>
</reference>
<dbReference type="InterPro" id="IPR018487">
    <property type="entry name" value="Hemopexin-like_repeat"/>
</dbReference>
<organism evidence="2 3">
    <name type="scientific">Octopus sinensis</name>
    <name type="common">East Asian common octopus</name>
    <dbReference type="NCBI Taxonomy" id="2607531"/>
    <lineage>
        <taxon>Eukaryota</taxon>
        <taxon>Metazoa</taxon>
        <taxon>Spiralia</taxon>
        <taxon>Lophotrochozoa</taxon>
        <taxon>Mollusca</taxon>
        <taxon>Cephalopoda</taxon>
        <taxon>Coleoidea</taxon>
        <taxon>Octopodiformes</taxon>
        <taxon>Octopoda</taxon>
        <taxon>Incirrata</taxon>
        <taxon>Octopodidae</taxon>
        <taxon>Octopus</taxon>
    </lineage>
</organism>
<dbReference type="SMART" id="SM00120">
    <property type="entry name" value="HX"/>
    <property type="match status" value="2"/>
</dbReference>
<dbReference type="InterPro" id="IPR018486">
    <property type="entry name" value="Hemopexin_CS"/>
</dbReference>
<dbReference type="PROSITE" id="PS51642">
    <property type="entry name" value="HEMOPEXIN_2"/>
    <property type="match status" value="1"/>
</dbReference>
<dbReference type="RefSeq" id="XP_029643040.1">
    <property type="nucleotide sequence ID" value="XM_029787180.2"/>
</dbReference>
<evidence type="ECO:0000313" key="2">
    <source>
        <dbReference type="Proteomes" id="UP000515154"/>
    </source>
</evidence>
<dbReference type="KEGG" id="osn:115217473"/>
<feature type="repeat" description="Hemopexin" evidence="1">
    <location>
        <begin position="141"/>
        <end position="187"/>
    </location>
</feature>
<dbReference type="PROSITE" id="PS00024">
    <property type="entry name" value="HEMOPEXIN"/>
    <property type="match status" value="1"/>
</dbReference>
<dbReference type="AlphaFoldDB" id="A0A6P7SXZ7"/>
<dbReference type="Proteomes" id="UP000515154">
    <property type="component" value="Linkage group LG11"/>
</dbReference>
<evidence type="ECO:0000256" key="1">
    <source>
        <dbReference type="PROSITE-ProRule" id="PRU01011"/>
    </source>
</evidence>
<dbReference type="Gene3D" id="2.110.10.10">
    <property type="entry name" value="Hemopexin-like domain"/>
    <property type="match status" value="1"/>
</dbReference>
<dbReference type="SUPFAM" id="SSF50923">
    <property type="entry name" value="Hemopexin-like domain"/>
    <property type="match status" value="1"/>
</dbReference>
<name>A0A6P7SXZ7_9MOLL</name>
<proteinExistence type="predicted"/>
<protein>
    <submittedName>
        <fullName evidence="3">72 kDa type IV collagenase-like</fullName>
    </submittedName>
</protein>